<proteinExistence type="predicted"/>
<gene>
    <name evidence="1" type="ORF">FA15DRAFT_696553</name>
</gene>
<dbReference type="EMBL" id="ML210278">
    <property type="protein sequence ID" value="TFK21098.1"/>
    <property type="molecule type" value="Genomic_DNA"/>
</dbReference>
<evidence type="ECO:0000313" key="1">
    <source>
        <dbReference type="EMBL" id="TFK21098.1"/>
    </source>
</evidence>
<accession>A0A5C3KYR8</accession>
<dbReference type="Proteomes" id="UP000307440">
    <property type="component" value="Unassembled WGS sequence"/>
</dbReference>
<evidence type="ECO:0000313" key="2">
    <source>
        <dbReference type="Proteomes" id="UP000307440"/>
    </source>
</evidence>
<dbReference type="AlphaFoldDB" id="A0A5C3KYR8"/>
<dbReference type="OrthoDB" id="2904962at2759"/>
<keyword evidence="2" id="KW-1185">Reference proteome</keyword>
<sequence length="430" mass="47755">MPALFSSPASWTSHIPQDVLCNLIDNHITSRAELRSLSLTCTTLGLYCRRLIFQEVRLGNIKWDIEEEKSKNLKKTRTERFASLLKQSPEIANSVQYLLLVGTSYPERTLLRTLLPVLPAECKALMFILERHFPALKSVGFMNKQVVWPSILPNLQQLFLRFLKGHPCLETVGFSLGAFPPSILGGLRGRIGEVHICGDIRPESGSQELASYHECARVDQLVICHVPESFVASLAERQGQSIDITTITSLTFTTMASYSPSTHALVERCRQTLTHLSLGPYSWENACKFFLEILKAIMAYHRFGIQGFLELGDIPNLTSLSLFTAPSQIQHVLKWLALGATSSSNTHAATSTSTQGAKLAVKLVLRSTDLPPPIANMVHHNAWTEALQHREEYPTLAAVQIQGNSHILYQTEGGDVQSFPIEPLGEYGPI</sequence>
<reference evidence="1 2" key="1">
    <citation type="journal article" date="2019" name="Nat. Ecol. Evol.">
        <title>Megaphylogeny resolves global patterns of mushroom evolution.</title>
        <authorList>
            <person name="Varga T."/>
            <person name="Krizsan K."/>
            <person name="Foldi C."/>
            <person name="Dima B."/>
            <person name="Sanchez-Garcia M."/>
            <person name="Sanchez-Ramirez S."/>
            <person name="Szollosi G.J."/>
            <person name="Szarkandi J.G."/>
            <person name="Papp V."/>
            <person name="Albert L."/>
            <person name="Andreopoulos W."/>
            <person name="Angelini C."/>
            <person name="Antonin V."/>
            <person name="Barry K.W."/>
            <person name="Bougher N.L."/>
            <person name="Buchanan P."/>
            <person name="Buyck B."/>
            <person name="Bense V."/>
            <person name="Catcheside P."/>
            <person name="Chovatia M."/>
            <person name="Cooper J."/>
            <person name="Damon W."/>
            <person name="Desjardin D."/>
            <person name="Finy P."/>
            <person name="Geml J."/>
            <person name="Haridas S."/>
            <person name="Hughes K."/>
            <person name="Justo A."/>
            <person name="Karasinski D."/>
            <person name="Kautmanova I."/>
            <person name="Kiss B."/>
            <person name="Kocsube S."/>
            <person name="Kotiranta H."/>
            <person name="LaButti K.M."/>
            <person name="Lechner B.E."/>
            <person name="Liimatainen K."/>
            <person name="Lipzen A."/>
            <person name="Lukacs Z."/>
            <person name="Mihaltcheva S."/>
            <person name="Morgado L.N."/>
            <person name="Niskanen T."/>
            <person name="Noordeloos M.E."/>
            <person name="Ohm R.A."/>
            <person name="Ortiz-Santana B."/>
            <person name="Ovrebo C."/>
            <person name="Racz N."/>
            <person name="Riley R."/>
            <person name="Savchenko A."/>
            <person name="Shiryaev A."/>
            <person name="Soop K."/>
            <person name="Spirin V."/>
            <person name="Szebenyi C."/>
            <person name="Tomsovsky M."/>
            <person name="Tulloss R.E."/>
            <person name="Uehling J."/>
            <person name="Grigoriev I.V."/>
            <person name="Vagvolgyi C."/>
            <person name="Papp T."/>
            <person name="Martin F.M."/>
            <person name="Miettinen O."/>
            <person name="Hibbett D.S."/>
            <person name="Nagy L.G."/>
        </authorList>
    </citation>
    <scope>NUCLEOTIDE SEQUENCE [LARGE SCALE GENOMIC DNA]</scope>
    <source>
        <strain evidence="1 2">CBS 121175</strain>
    </source>
</reference>
<name>A0A5C3KYR8_COPMA</name>
<evidence type="ECO:0008006" key="3">
    <source>
        <dbReference type="Google" id="ProtNLM"/>
    </source>
</evidence>
<organism evidence="1 2">
    <name type="scientific">Coprinopsis marcescibilis</name>
    <name type="common">Agaric fungus</name>
    <name type="synonym">Psathyrella marcescibilis</name>
    <dbReference type="NCBI Taxonomy" id="230819"/>
    <lineage>
        <taxon>Eukaryota</taxon>
        <taxon>Fungi</taxon>
        <taxon>Dikarya</taxon>
        <taxon>Basidiomycota</taxon>
        <taxon>Agaricomycotina</taxon>
        <taxon>Agaricomycetes</taxon>
        <taxon>Agaricomycetidae</taxon>
        <taxon>Agaricales</taxon>
        <taxon>Agaricineae</taxon>
        <taxon>Psathyrellaceae</taxon>
        <taxon>Coprinopsis</taxon>
    </lineage>
</organism>
<protein>
    <recommendedName>
        <fullName evidence="3">F-box domain-containing protein</fullName>
    </recommendedName>
</protein>